<accession>E8U743</accession>
<organism evidence="2 3">
    <name type="scientific">Deinococcus maricopensis (strain DSM 21211 / LMG 22137 / NRRL B-23946 / LB-34)</name>
    <dbReference type="NCBI Taxonomy" id="709986"/>
    <lineage>
        <taxon>Bacteria</taxon>
        <taxon>Thermotogati</taxon>
        <taxon>Deinococcota</taxon>
        <taxon>Deinococci</taxon>
        <taxon>Deinococcales</taxon>
        <taxon>Deinococcaceae</taxon>
        <taxon>Deinococcus</taxon>
    </lineage>
</organism>
<protein>
    <submittedName>
        <fullName evidence="2">GGDEF domain containing protein</fullName>
    </submittedName>
</protein>
<evidence type="ECO:0000313" key="2">
    <source>
        <dbReference type="EMBL" id="ADV66882.1"/>
    </source>
</evidence>
<dbReference type="AlphaFoldDB" id="E8U743"/>
<dbReference type="EMBL" id="CP002454">
    <property type="protein sequence ID" value="ADV66882.1"/>
    <property type="molecule type" value="Genomic_DNA"/>
</dbReference>
<reference evidence="2 3" key="1">
    <citation type="journal article" date="2011" name="Stand. Genomic Sci.">
        <title>Complete genome sequence of Deinococcus maricopensis type strain (LB-34).</title>
        <authorList>
            <person name="Pukall R."/>
            <person name="Zeytun A."/>
            <person name="Lucas S."/>
            <person name="Lapidus A."/>
            <person name="Hammon N."/>
            <person name="Deshpande S."/>
            <person name="Nolan M."/>
            <person name="Cheng J.F."/>
            <person name="Pitluck S."/>
            <person name="Liolios K."/>
            <person name="Pagani I."/>
            <person name="Mikhailova N."/>
            <person name="Ivanova N."/>
            <person name="Mavromatis K."/>
            <person name="Pati A."/>
            <person name="Tapia R."/>
            <person name="Han C."/>
            <person name="Goodwin L."/>
            <person name="Chen A."/>
            <person name="Palaniappan K."/>
            <person name="Land M."/>
            <person name="Hauser L."/>
            <person name="Chang Y.J."/>
            <person name="Jeffries C.D."/>
            <person name="Brambilla E.M."/>
            <person name="Rohde M."/>
            <person name="Goker M."/>
            <person name="Detter J.C."/>
            <person name="Woyke T."/>
            <person name="Bristow J."/>
            <person name="Eisen J.A."/>
            <person name="Markowitz V."/>
            <person name="Hugenholtz P."/>
            <person name="Kyrpides N.C."/>
            <person name="Klenk H.P."/>
        </authorList>
    </citation>
    <scope>NUCLEOTIDE SEQUENCE [LARGE SCALE GENOMIC DNA]</scope>
    <source>
        <strain evidence="3">DSM 21211 / LMG 22137 / NRRL B-23946 / LB-34</strain>
    </source>
</reference>
<reference evidence="3" key="2">
    <citation type="submission" date="2011-01" db="EMBL/GenBank/DDBJ databases">
        <title>The complete genome of Deinococcus maricopensis DSM 21211.</title>
        <authorList>
            <consortium name="US DOE Joint Genome Institute (JGI-PGF)"/>
            <person name="Lucas S."/>
            <person name="Copeland A."/>
            <person name="Lapidus A."/>
            <person name="Goodwin L."/>
            <person name="Pitluck S."/>
            <person name="Kyrpides N."/>
            <person name="Mavromatis K."/>
            <person name="Pagani I."/>
            <person name="Ivanova N."/>
            <person name="Ovchinnikova G."/>
            <person name="Zeytun A."/>
            <person name="Detter J.C."/>
            <person name="Han C."/>
            <person name="Land M."/>
            <person name="Hauser L."/>
            <person name="Markowitz V."/>
            <person name="Cheng J.-F."/>
            <person name="Hugenholtz P."/>
            <person name="Woyke T."/>
            <person name="Wu D."/>
            <person name="Pukall R."/>
            <person name="Gehrich-Schroeter G."/>
            <person name="Brambilla E."/>
            <person name="Klenk H.-P."/>
            <person name="Eisen J.A."/>
        </authorList>
    </citation>
    <scope>NUCLEOTIDE SEQUENCE [LARGE SCALE GENOMIC DNA]</scope>
    <source>
        <strain evidence="3">DSM 21211 / LMG 22137 / NRRL B-23946 / LB-34</strain>
    </source>
</reference>
<sequence length="261" mass="27417">MPTADAPLIVTGAPAWRARIADTLRDAGLPTPDTPTPTAALSRPGVLITDPGTLARLTPNAGRATLALVRLERDLARALDLGADDAELESASPAALRARVHAACALAAARAHRPTPLHDEPTGAYRADVFDLALARDLATAERLGLPLSLVCVAPRDHAPDAAAVTALKRVVRRRTDLIGASDTHLSVLLPHTPHADALRLARDMREALRALPATRGRRVTYGIGVATTVEDDAARLTERALAGCRASQGARGHVNGDKPR</sequence>
<name>E8U743_DEIML</name>
<dbReference type="STRING" id="709986.Deima_1231"/>
<keyword evidence="3" id="KW-1185">Reference proteome</keyword>
<dbReference type="HOGENOM" id="CLU_1064443_0_0_0"/>
<dbReference type="RefSeq" id="WP_013556387.1">
    <property type="nucleotide sequence ID" value="NC_014958.1"/>
</dbReference>
<evidence type="ECO:0000256" key="1">
    <source>
        <dbReference type="SAM" id="MobiDB-lite"/>
    </source>
</evidence>
<dbReference type="KEGG" id="dmr:Deima_1231"/>
<gene>
    <name evidence="2" type="ordered locus">Deima_1231</name>
</gene>
<dbReference type="Proteomes" id="UP000008635">
    <property type="component" value="Chromosome"/>
</dbReference>
<proteinExistence type="predicted"/>
<feature type="region of interest" description="Disordered" evidence="1">
    <location>
        <begin position="26"/>
        <end position="45"/>
    </location>
</feature>
<evidence type="ECO:0000313" key="3">
    <source>
        <dbReference type="Proteomes" id="UP000008635"/>
    </source>
</evidence>